<dbReference type="AlphaFoldDB" id="A0A9X1QXM5"/>
<reference evidence="1" key="1">
    <citation type="submission" date="2021-09" db="EMBL/GenBank/DDBJ databases">
        <title>Genome of Aequorivita sp. strain F47161.</title>
        <authorList>
            <person name="Wang Y."/>
        </authorList>
    </citation>
    <scope>NUCLEOTIDE SEQUENCE</scope>
    <source>
        <strain evidence="1">F47161</strain>
    </source>
</reference>
<evidence type="ECO:0000313" key="2">
    <source>
        <dbReference type="Proteomes" id="UP001139461"/>
    </source>
</evidence>
<dbReference type="RefSeq" id="WP_237603546.1">
    <property type="nucleotide sequence ID" value="NZ_JAIRBA010000025.1"/>
</dbReference>
<gene>
    <name evidence="1" type="ORF">K8089_12070</name>
</gene>
<sequence>MSRIKLETESYLIKGNENERFFPFLELELNEWIIYENDTPKYYFDLNSEVESEFEILNWLVAELNSGKKLQDLISELGKRKGKIWNIFPSQLGMEVETSFKTERIELEYLTDRTIEK</sequence>
<dbReference type="EMBL" id="JAIRBA010000025">
    <property type="protein sequence ID" value="MCG2419761.1"/>
    <property type="molecule type" value="Genomic_DNA"/>
</dbReference>
<proteinExistence type="predicted"/>
<comment type="caution">
    <text evidence="1">The sequence shown here is derived from an EMBL/GenBank/DDBJ whole genome shotgun (WGS) entry which is preliminary data.</text>
</comment>
<name>A0A9X1QXM5_9FLAO</name>
<protein>
    <submittedName>
        <fullName evidence="1">Uncharacterized protein</fullName>
    </submittedName>
</protein>
<dbReference type="Proteomes" id="UP001139461">
    <property type="component" value="Unassembled WGS sequence"/>
</dbReference>
<keyword evidence="2" id="KW-1185">Reference proteome</keyword>
<accession>A0A9X1QXM5</accession>
<evidence type="ECO:0000313" key="1">
    <source>
        <dbReference type="EMBL" id="MCG2419761.1"/>
    </source>
</evidence>
<organism evidence="1 2">
    <name type="scientific">Aequorivita vitellina</name>
    <dbReference type="NCBI Taxonomy" id="2874475"/>
    <lineage>
        <taxon>Bacteria</taxon>
        <taxon>Pseudomonadati</taxon>
        <taxon>Bacteroidota</taxon>
        <taxon>Flavobacteriia</taxon>
        <taxon>Flavobacteriales</taxon>
        <taxon>Flavobacteriaceae</taxon>
        <taxon>Aequorivita</taxon>
    </lineage>
</organism>